<dbReference type="Proteomes" id="UP000001036">
    <property type="component" value="Chromosome"/>
</dbReference>
<dbReference type="KEGG" id="cja:CJA_3245"/>
<keyword evidence="2" id="KW-1185">Reference proteome</keyword>
<proteinExistence type="predicted"/>
<evidence type="ECO:0000313" key="1">
    <source>
        <dbReference type="EMBL" id="ACE83673.1"/>
    </source>
</evidence>
<dbReference type="STRING" id="498211.CJA_3245"/>
<gene>
    <name evidence="1" type="ordered locus">CJA_3245</name>
</gene>
<reference evidence="1 2" key="1">
    <citation type="journal article" date="2008" name="J. Bacteriol.">
        <title>Insights into plant cell wall degradation from the genome sequence of the soil bacterium Cellvibrio japonicus.</title>
        <authorList>
            <person name="Deboy R.T."/>
            <person name="Mongodin E.F."/>
            <person name="Fouts D.E."/>
            <person name="Tailford L.E."/>
            <person name="Khouri H."/>
            <person name="Emerson J.B."/>
            <person name="Mohamoud Y."/>
            <person name="Watkins K."/>
            <person name="Henrissat B."/>
            <person name="Gilbert H.J."/>
            <person name="Nelson K.E."/>
        </authorList>
    </citation>
    <scope>NUCLEOTIDE SEQUENCE [LARGE SCALE GENOMIC DNA]</scope>
    <source>
        <strain evidence="1 2">Ueda107</strain>
    </source>
</reference>
<protein>
    <submittedName>
        <fullName evidence="1">Uncharacterized protein</fullName>
    </submittedName>
</protein>
<evidence type="ECO:0000313" key="2">
    <source>
        <dbReference type="Proteomes" id="UP000001036"/>
    </source>
</evidence>
<dbReference type="RefSeq" id="WP_012488821.1">
    <property type="nucleotide sequence ID" value="NC_010995.1"/>
</dbReference>
<dbReference type="AlphaFoldDB" id="B3PEE3"/>
<sequence length="93" mass="10360">MFHYWGNKVPGNPQVLAADAIAIHTDGWRLEMSINNYKTLSGDPRYANTCIYCIFTRQFPTQSLSGHGLSIGLKIPELLLNPVWLPTNNKATG</sequence>
<accession>B3PEE3</accession>
<dbReference type="HOGENOM" id="CLU_2394413_0_0_6"/>
<organism evidence="1 2">
    <name type="scientific">Cellvibrio japonicus (strain Ueda107)</name>
    <name type="common">Pseudomonas fluorescens subsp. cellulosa</name>
    <dbReference type="NCBI Taxonomy" id="498211"/>
    <lineage>
        <taxon>Bacteria</taxon>
        <taxon>Pseudomonadati</taxon>
        <taxon>Pseudomonadota</taxon>
        <taxon>Gammaproteobacteria</taxon>
        <taxon>Cellvibrionales</taxon>
        <taxon>Cellvibrionaceae</taxon>
        <taxon>Cellvibrio</taxon>
    </lineage>
</organism>
<dbReference type="EMBL" id="CP000934">
    <property type="protein sequence ID" value="ACE83673.1"/>
    <property type="molecule type" value="Genomic_DNA"/>
</dbReference>
<name>B3PEE3_CELJU</name>